<reference evidence="1 2" key="1">
    <citation type="submission" date="2019-01" db="EMBL/GenBank/DDBJ databases">
        <title>Draft Genome and Complete Hox-Cluster Characterization of the Sterlet Sturgeon (Acipenser ruthenus).</title>
        <authorList>
            <person name="Wei Q."/>
        </authorList>
    </citation>
    <scope>NUCLEOTIDE SEQUENCE [LARGE SCALE GENOMIC DNA]</scope>
    <source>
        <strain evidence="1">WHYD16114868_AA</strain>
        <tissue evidence="1">Blood</tissue>
    </source>
</reference>
<dbReference type="EMBL" id="SCEB01215603">
    <property type="protein sequence ID" value="RXM28635.1"/>
    <property type="molecule type" value="Genomic_DNA"/>
</dbReference>
<dbReference type="Pfam" id="PF15759">
    <property type="entry name" value="TMEM108"/>
    <property type="match status" value="1"/>
</dbReference>
<protein>
    <submittedName>
        <fullName evidence="1">Transmembrane protein 108</fullName>
    </submittedName>
</protein>
<dbReference type="GO" id="GO:0010008">
    <property type="term" value="C:endosome membrane"/>
    <property type="evidence" value="ECO:0007669"/>
    <property type="project" value="TreeGrafter"/>
</dbReference>
<dbReference type="InterPro" id="IPR031508">
    <property type="entry name" value="TMEM108"/>
</dbReference>
<evidence type="ECO:0000313" key="2">
    <source>
        <dbReference type="Proteomes" id="UP000289886"/>
    </source>
</evidence>
<dbReference type="GO" id="GO:1904115">
    <property type="term" value="C:axon cytoplasm"/>
    <property type="evidence" value="ECO:0007669"/>
    <property type="project" value="GOC"/>
</dbReference>
<name>A0A444U0G1_ACIRT</name>
<dbReference type="GO" id="GO:0005769">
    <property type="term" value="C:early endosome"/>
    <property type="evidence" value="ECO:0007669"/>
    <property type="project" value="TreeGrafter"/>
</dbReference>
<dbReference type="GO" id="GO:0014069">
    <property type="term" value="C:postsynaptic density"/>
    <property type="evidence" value="ECO:0007669"/>
    <property type="project" value="TreeGrafter"/>
</dbReference>
<keyword evidence="2" id="KW-1185">Reference proteome</keyword>
<evidence type="ECO:0000313" key="1">
    <source>
        <dbReference type="EMBL" id="RXM28635.1"/>
    </source>
</evidence>
<keyword evidence="1" id="KW-0812">Transmembrane</keyword>
<gene>
    <name evidence="1" type="ORF">EOD39_2537</name>
</gene>
<dbReference type="GO" id="GO:0097106">
    <property type="term" value="P:postsynaptic density organization"/>
    <property type="evidence" value="ECO:0007669"/>
    <property type="project" value="TreeGrafter"/>
</dbReference>
<dbReference type="PANTHER" id="PTHR28673">
    <property type="entry name" value="TRANSMEMBRANE PROTEIN 108"/>
    <property type="match status" value="1"/>
</dbReference>
<keyword evidence="1" id="KW-0472">Membrane</keyword>
<sequence length="102" mass="11273">MRRKKKTSNPENNLSYWNNAITMDYFNRHAVELPREITSLGTAESVVCYIPRESGGLSRPFPGNKQQTTRRLICIACCGTRVARAAAAQDQEAASGIPPTAF</sequence>
<accession>A0A444U0G1</accession>
<comment type="caution">
    <text evidence="1">The sequence shown here is derived from an EMBL/GenBank/DDBJ whole genome shotgun (WGS) entry which is preliminary data.</text>
</comment>
<organism evidence="1 2">
    <name type="scientific">Acipenser ruthenus</name>
    <name type="common">Sterlet sturgeon</name>
    <dbReference type="NCBI Taxonomy" id="7906"/>
    <lineage>
        <taxon>Eukaryota</taxon>
        <taxon>Metazoa</taxon>
        <taxon>Chordata</taxon>
        <taxon>Craniata</taxon>
        <taxon>Vertebrata</taxon>
        <taxon>Euteleostomi</taxon>
        <taxon>Actinopterygii</taxon>
        <taxon>Chondrostei</taxon>
        <taxon>Acipenseriformes</taxon>
        <taxon>Acipenseridae</taxon>
        <taxon>Acipenser</taxon>
    </lineage>
</organism>
<dbReference type="PANTHER" id="PTHR28673:SF1">
    <property type="entry name" value="TRANSMEMBRANE PROTEIN 108"/>
    <property type="match status" value="1"/>
</dbReference>
<dbReference type="Proteomes" id="UP000289886">
    <property type="component" value="Unassembled WGS sequence"/>
</dbReference>
<dbReference type="GO" id="GO:0097484">
    <property type="term" value="P:dendrite extension"/>
    <property type="evidence" value="ECO:0007669"/>
    <property type="project" value="TreeGrafter"/>
</dbReference>
<dbReference type="AlphaFoldDB" id="A0A444U0G1"/>
<proteinExistence type="predicted"/>
<dbReference type="GO" id="GO:0008090">
    <property type="term" value="P:retrograde axonal transport"/>
    <property type="evidence" value="ECO:0007669"/>
    <property type="project" value="TreeGrafter"/>
</dbReference>